<dbReference type="Proteomes" id="UP000286990">
    <property type="component" value="Unassembled WGS sequence"/>
</dbReference>
<sequence>MSIFKELNSELKKHGIKDIEVNGQTHGPLTRLVSSKMSHSPYVDILTKYLEKLKGNKAERDVSICAM</sequence>
<dbReference type="EMBL" id="QUSX01000001">
    <property type="protein sequence ID" value="RRQ49768.1"/>
    <property type="molecule type" value="Genomic_DNA"/>
</dbReference>
<reference evidence="2" key="1">
    <citation type="submission" date="2018-12" db="EMBL/GenBank/DDBJ databases">
        <title>Maribacter lutimaris sp. nov., isolated from marine sediment.</title>
        <authorList>
            <person name="Kim K.K."/>
        </authorList>
    </citation>
    <scope>NUCLEOTIDE SEQUENCE [LARGE SCALE GENOMIC DNA]</scope>
    <source>
        <strain evidence="2">PoM-212</strain>
    </source>
</reference>
<organism evidence="1 2">
    <name type="scientific">Maribacter algicola</name>
    <dbReference type="NCBI Taxonomy" id="2498892"/>
    <lineage>
        <taxon>Bacteria</taxon>
        <taxon>Pseudomonadati</taxon>
        <taxon>Bacteroidota</taxon>
        <taxon>Flavobacteriia</taxon>
        <taxon>Flavobacteriales</taxon>
        <taxon>Flavobacteriaceae</taxon>
        <taxon>Maribacter</taxon>
    </lineage>
</organism>
<proteinExistence type="predicted"/>
<keyword evidence="2" id="KW-1185">Reference proteome</keyword>
<dbReference type="AlphaFoldDB" id="A0A3R8Q4R4"/>
<evidence type="ECO:0000313" key="1">
    <source>
        <dbReference type="EMBL" id="RRQ49768.1"/>
    </source>
</evidence>
<protein>
    <submittedName>
        <fullName evidence="1">Uncharacterized protein</fullName>
    </submittedName>
</protein>
<dbReference type="OrthoDB" id="1493927at2"/>
<dbReference type="RefSeq" id="WP_125221585.1">
    <property type="nucleotide sequence ID" value="NZ_QUSX01000001.1"/>
</dbReference>
<gene>
    <name evidence="1" type="ORF">DZC72_04035</name>
</gene>
<name>A0A3R8Q4R4_9FLAO</name>
<evidence type="ECO:0000313" key="2">
    <source>
        <dbReference type="Proteomes" id="UP000286990"/>
    </source>
</evidence>
<accession>A0A3R8Q4R4</accession>
<comment type="caution">
    <text evidence="1">The sequence shown here is derived from an EMBL/GenBank/DDBJ whole genome shotgun (WGS) entry which is preliminary data.</text>
</comment>